<evidence type="ECO:0000313" key="1">
    <source>
        <dbReference type="EMBL" id="EDR09009.1"/>
    </source>
</evidence>
<gene>
    <name evidence="1" type="ORF">LACBIDRAFT_326679</name>
</gene>
<dbReference type="InParanoid" id="B0D841"/>
<dbReference type="OrthoDB" id="3058553at2759"/>
<dbReference type="AlphaFoldDB" id="B0D841"/>
<dbReference type="Proteomes" id="UP000001194">
    <property type="component" value="Unassembled WGS sequence"/>
</dbReference>
<dbReference type="HOGENOM" id="CLU_572464_0_0_1"/>
<reference evidence="1 2" key="1">
    <citation type="journal article" date="2008" name="Nature">
        <title>The genome of Laccaria bicolor provides insights into mycorrhizal symbiosis.</title>
        <authorList>
            <person name="Martin F."/>
            <person name="Aerts A."/>
            <person name="Ahren D."/>
            <person name="Brun A."/>
            <person name="Danchin E.G.J."/>
            <person name="Duchaussoy F."/>
            <person name="Gibon J."/>
            <person name="Kohler A."/>
            <person name="Lindquist E."/>
            <person name="Pereda V."/>
            <person name="Salamov A."/>
            <person name="Shapiro H.J."/>
            <person name="Wuyts J."/>
            <person name="Blaudez D."/>
            <person name="Buee M."/>
            <person name="Brokstein P."/>
            <person name="Canbaeck B."/>
            <person name="Cohen D."/>
            <person name="Courty P.E."/>
            <person name="Coutinho P.M."/>
            <person name="Delaruelle C."/>
            <person name="Detter J.C."/>
            <person name="Deveau A."/>
            <person name="DiFazio S."/>
            <person name="Duplessis S."/>
            <person name="Fraissinet-Tachet L."/>
            <person name="Lucic E."/>
            <person name="Frey-Klett P."/>
            <person name="Fourrey C."/>
            <person name="Feussner I."/>
            <person name="Gay G."/>
            <person name="Grimwood J."/>
            <person name="Hoegger P.J."/>
            <person name="Jain P."/>
            <person name="Kilaru S."/>
            <person name="Labbe J."/>
            <person name="Lin Y.C."/>
            <person name="Legue V."/>
            <person name="Le Tacon F."/>
            <person name="Marmeisse R."/>
            <person name="Melayah D."/>
            <person name="Montanini B."/>
            <person name="Muratet M."/>
            <person name="Nehls U."/>
            <person name="Niculita-Hirzel H."/>
            <person name="Oudot-Le Secq M.P."/>
            <person name="Peter M."/>
            <person name="Quesneville H."/>
            <person name="Rajashekar B."/>
            <person name="Reich M."/>
            <person name="Rouhier N."/>
            <person name="Schmutz J."/>
            <person name="Yin T."/>
            <person name="Chalot M."/>
            <person name="Henrissat B."/>
            <person name="Kuees U."/>
            <person name="Lucas S."/>
            <person name="Van de Peer Y."/>
            <person name="Podila G.K."/>
            <person name="Polle A."/>
            <person name="Pukkila P.J."/>
            <person name="Richardson P.M."/>
            <person name="Rouze P."/>
            <person name="Sanders I.R."/>
            <person name="Stajich J.E."/>
            <person name="Tunlid A."/>
            <person name="Tuskan G."/>
            <person name="Grigoriev I.V."/>
        </authorList>
    </citation>
    <scope>NUCLEOTIDE SEQUENCE [LARGE SCALE GENOMIC DNA]</scope>
    <source>
        <strain evidence="2">S238N-H82 / ATCC MYA-4686</strain>
    </source>
</reference>
<dbReference type="KEGG" id="lbc:LACBIDRAFT_326679"/>
<dbReference type="GeneID" id="6075972"/>
<protein>
    <submittedName>
        <fullName evidence="1">Predicted protein</fullName>
    </submittedName>
</protein>
<accession>B0D841</accession>
<proteinExistence type="predicted"/>
<dbReference type="EMBL" id="DS547100">
    <property type="protein sequence ID" value="EDR09009.1"/>
    <property type="molecule type" value="Genomic_DNA"/>
</dbReference>
<evidence type="ECO:0000313" key="2">
    <source>
        <dbReference type="Proteomes" id="UP000001194"/>
    </source>
</evidence>
<name>B0D841_LACBS</name>
<dbReference type="RefSeq" id="XP_001880322.1">
    <property type="nucleotide sequence ID" value="XM_001880287.1"/>
</dbReference>
<sequence>MCCWRSNLLSPRSELICWSLLQIGIGVGSINVLRTDLASPPSLIHSLAKPLFIIQFFSLNTLSSLNIECPLRQRREQHNDHSFKWTDTRAVNSQSDFSISDHIDQNRTTVNDVGYTDNVQLTTYMHHCGGASRNMQQLNECASGLDQGSSIRAEANILNDTTGSHNWDGAVTSIGQVDNTKYLTRNTTMHCSCNWYTHSALTSSLNQDLSHNDVQVEISVMEDSADTALSWRKNQDLVIIPNRYFEYAPRAPSYSARAYHPSKGNEPNNYPSSKPLSISENCPAAQARVVIVQDFTCSFRLVTFLYFLYHVFEIYERALQKFCVFADEKLPKLKNKKYADYKFESEEWKMLDLIQEVLAETMVALDKFSPVKDALEKGLEKLHKWYKSLDQSDTYFICLGASSSFCKNDAESYERGYVSLLKVFDSYYKHPENPTSSFTAGASNEEPKSEFKGYGSDWLLSSLKEAPEAANSATHNP</sequence>
<organism evidence="2">
    <name type="scientific">Laccaria bicolor (strain S238N-H82 / ATCC MYA-4686)</name>
    <name type="common">Bicoloured deceiver</name>
    <name type="synonym">Laccaria laccata var. bicolor</name>
    <dbReference type="NCBI Taxonomy" id="486041"/>
    <lineage>
        <taxon>Eukaryota</taxon>
        <taxon>Fungi</taxon>
        <taxon>Dikarya</taxon>
        <taxon>Basidiomycota</taxon>
        <taxon>Agaricomycotina</taxon>
        <taxon>Agaricomycetes</taxon>
        <taxon>Agaricomycetidae</taxon>
        <taxon>Agaricales</taxon>
        <taxon>Agaricineae</taxon>
        <taxon>Hydnangiaceae</taxon>
        <taxon>Laccaria</taxon>
    </lineage>
</organism>
<keyword evidence="2" id="KW-1185">Reference proteome</keyword>